<proteinExistence type="predicted"/>
<sequence>MRQHILAIATTAYWYLKSIPLTPINFAWEYDSFDFFLCNYTMIILQFREDFMTFICQVIKL</sequence>
<keyword evidence="2" id="KW-1185">Reference proteome</keyword>
<dbReference type="EMBL" id="MXAV01000046">
    <property type="protein sequence ID" value="PKY09900.1"/>
    <property type="molecule type" value="Genomic_DNA"/>
</dbReference>
<accession>A0A2I1DJ46</accession>
<evidence type="ECO:0000313" key="2">
    <source>
        <dbReference type="Proteomes" id="UP000234329"/>
    </source>
</evidence>
<dbReference type="InParanoid" id="A0A2I1DJ46"/>
<comment type="caution">
    <text evidence="1">The sequence shown here is derived from an EMBL/GenBank/DDBJ whole genome shotgun (WGS) entry which is preliminary data.</text>
</comment>
<name>A0A2I1DJ46_9PROT</name>
<organism evidence="1 2">
    <name type="scientific">Acidithiobacillus marinus</name>
    <dbReference type="NCBI Taxonomy" id="187490"/>
    <lineage>
        <taxon>Bacteria</taxon>
        <taxon>Pseudomonadati</taxon>
        <taxon>Pseudomonadota</taxon>
        <taxon>Acidithiobacillia</taxon>
        <taxon>Acidithiobacillales</taxon>
        <taxon>Acidithiobacillaceae</taxon>
        <taxon>Acidithiobacillus</taxon>
    </lineage>
</organism>
<dbReference type="Proteomes" id="UP000234329">
    <property type="component" value="Unassembled WGS sequence"/>
</dbReference>
<reference evidence="1 2" key="1">
    <citation type="submission" date="2017-03" db="EMBL/GenBank/DDBJ databases">
        <title>Draft genime sequence of the acidophilic sulfur-oxidizing bacterium Acidithiobacillus sp. SH, isolated from seawater.</title>
        <authorList>
            <person name="Sharmin S."/>
            <person name="Tokuhisa M."/>
            <person name="Kanao T."/>
            <person name="Kamimura K."/>
        </authorList>
    </citation>
    <scope>NUCLEOTIDE SEQUENCE [LARGE SCALE GENOMIC DNA]</scope>
    <source>
        <strain evidence="1 2">SH</strain>
    </source>
</reference>
<protein>
    <submittedName>
        <fullName evidence="1">Uncharacterized protein</fullName>
    </submittedName>
</protein>
<evidence type="ECO:0000313" key="1">
    <source>
        <dbReference type="EMBL" id="PKY09900.1"/>
    </source>
</evidence>
<gene>
    <name evidence="1" type="ORF">B1757_12600</name>
</gene>
<dbReference type="AlphaFoldDB" id="A0A2I1DJ46"/>